<dbReference type="Proteomes" id="UP001331761">
    <property type="component" value="Unassembled WGS sequence"/>
</dbReference>
<organism evidence="1 2">
    <name type="scientific">Trichostrongylus colubriformis</name>
    <name type="common">Black scour worm</name>
    <dbReference type="NCBI Taxonomy" id="6319"/>
    <lineage>
        <taxon>Eukaryota</taxon>
        <taxon>Metazoa</taxon>
        <taxon>Ecdysozoa</taxon>
        <taxon>Nematoda</taxon>
        <taxon>Chromadorea</taxon>
        <taxon>Rhabditida</taxon>
        <taxon>Rhabditina</taxon>
        <taxon>Rhabditomorpha</taxon>
        <taxon>Strongyloidea</taxon>
        <taxon>Trichostrongylidae</taxon>
        <taxon>Trichostrongylus</taxon>
    </lineage>
</organism>
<name>A0AAN8ILY5_TRICO</name>
<evidence type="ECO:0000313" key="2">
    <source>
        <dbReference type="Proteomes" id="UP001331761"/>
    </source>
</evidence>
<comment type="caution">
    <text evidence="1">The sequence shown here is derived from an EMBL/GenBank/DDBJ whole genome shotgun (WGS) entry which is preliminary data.</text>
</comment>
<proteinExistence type="predicted"/>
<evidence type="ECO:0000313" key="1">
    <source>
        <dbReference type="EMBL" id="KAK5974192.1"/>
    </source>
</evidence>
<dbReference type="Gene3D" id="1.10.240.10">
    <property type="entry name" value="Tyrosyl-Transfer RNA Synthetase"/>
    <property type="match status" value="1"/>
</dbReference>
<dbReference type="AlphaFoldDB" id="A0AAN8ILY5"/>
<dbReference type="EMBL" id="WIXE01014563">
    <property type="protein sequence ID" value="KAK5974192.1"/>
    <property type="molecule type" value="Genomic_DNA"/>
</dbReference>
<sequence>MESQLISKREAQDKDVLMENRKAVTAHLKSMLSDSNSAHYIERTCGEKFAAVGTDSAGNKLGKSVGGGDVWRRAVLSSSFHFYQFLHQLHDAEGEQMCELYSLAPWEGGSFSRLNEYVRSLRRVKLVTLFGNTIKVARNEMGDLVDRTRPDSVKGSALMTEGAIKVNGEKTIDNTTPSFSSG</sequence>
<reference evidence="1 2" key="1">
    <citation type="submission" date="2019-10" db="EMBL/GenBank/DDBJ databases">
        <title>Assembly and Annotation for the nematode Trichostrongylus colubriformis.</title>
        <authorList>
            <person name="Martin J."/>
        </authorList>
    </citation>
    <scope>NUCLEOTIDE SEQUENCE [LARGE SCALE GENOMIC DNA]</scope>
    <source>
        <strain evidence="1">G859</strain>
        <tissue evidence="1">Whole worm</tissue>
    </source>
</reference>
<gene>
    <name evidence="1" type="ORF">GCK32_006172</name>
</gene>
<keyword evidence="2" id="KW-1185">Reference proteome</keyword>
<protein>
    <submittedName>
        <fullName evidence="1">Uncharacterized protein</fullName>
    </submittedName>
</protein>
<accession>A0AAN8ILY5</accession>